<gene>
    <name evidence="1" type="ORF">NFRAN_1333</name>
</gene>
<keyword evidence="2" id="KW-1185">Reference proteome</keyword>
<dbReference type="Proteomes" id="UP000294299">
    <property type="component" value="Chromosome NFRAN"/>
</dbReference>
<reference evidence="1 2" key="1">
    <citation type="submission" date="2019-02" db="EMBL/GenBank/DDBJ databases">
        <authorList>
            <person name="Lehtovirta-Morley E L."/>
        </authorList>
    </citation>
    <scope>NUCLEOTIDE SEQUENCE [LARGE SCALE GENOMIC DNA]</scope>
    <source>
        <strain evidence="1">NFRAN1</strain>
    </source>
</reference>
<proteinExistence type="predicted"/>
<dbReference type="AlphaFoldDB" id="A0A484IC86"/>
<sequence>MVVPKISTWIEGGKRVLLNRFNTDVDDNDRSHPKVLKMFDWLKAAKIIKENNIQNASIGLGVTLDNAIPILQNGKPIKITGGVFLSSDHSPVLINNDNGEIMNCFFSINDQDLEYSTIYSPSSIEVTKESGWPKAAINIIKENFYYKSGQKNKLLQVYLTSPLLCFANLLECGGCIGL</sequence>
<evidence type="ECO:0000313" key="2">
    <source>
        <dbReference type="Proteomes" id="UP000294299"/>
    </source>
</evidence>
<organism evidence="1 2">
    <name type="scientific">Candidatus Nitrosocosmicus franklandianus</name>
    <dbReference type="NCBI Taxonomy" id="1798806"/>
    <lineage>
        <taxon>Archaea</taxon>
        <taxon>Nitrososphaerota</taxon>
        <taxon>Nitrososphaeria</taxon>
        <taxon>Nitrososphaerales</taxon>
        <taxon>Nitrososphaeraceae</taxon>
        <taxon>Candidatus Nitrosocosmicus</taxon>
    </lineage>
</organism>
<dbReference type="EMBL" id="LR216287">
    <property type="protein sequence ID" value="VFJ13655.1"/>
    <property type="molecule type" value="Genomic_DNA"/>
</dbReference>
<evidence type="ECO:0000313" key="1">
    <source>
        <dbReference type="EMBL" id="VFJ13655.1"/>
    </source>
</evidence>
<accession>A0A484IC86</accession>
<protein>
    <submittedName>
        <fullName evidence="1">Uncharacterized protein</fullName>
    </submittedName>
</protein>
<name>A0A484IC86_9ARCH</name>
<dbReference type="KEGG" id="nfn:NFRAN_1333"/>